<evidence type="ECO:0000313" key="2">
    <source>
        <dbReference type="EnsemblPlants" id="OGLUM03G07280.1"/>
    </source>
</evidence>
<feature type="compositionally biased region" description="Basic and acidic residues" evidence="1">
    <location>
        <begin position="18"/>
        <end position="33"/>
    </location>
</feature>
<feature type="region of interest" description="Disordered" evidence="1">
    <location>
        <begin position="1"/>
        <end position="119"/>
    </location>
</feature>
<keyword evidence="3" id="KW-1185">Reference proteome</keyword>
<dbReference type="AlphaFoldDB" id="A0A0D9Z3G4"/>
<dbReference type="HOGENOM" id="CLU_2065139_0_0_1"/>
<reference evidence="2" key="2">
    <citation type="submission" date="2018-05" db="EMBL/GenBank/DDBJ databases">
        <title>OgluRS3 (Oryza glumaepatula Reference Sequence Version 3).</title>
        <authorList>
            <person name="Zhang J."/>
            <person name="Kudrna D."/>
            <person name="Lee S."/>
            <person name="Talag J."/>
            <person name="Welchert J."/>
            <person name="Wing R.A."/>
        </authorList>
    </citation>
    <scope>NUCLEOTIDE SEQUENCE [LARGE SCALE GENOMIC DNA]</scope>
</reference>
<organism evidence="2">
    <name type="scientific">Oryza glumipatula</name>
    <dbReference type="NCBI Taxonomy" id="40148"/>
    <lineage>
        <taxon>Eukaryota</taxon>
        <taxon>Viridiplantae</taxon>
        <taxon>Streptophyta</taxon>
        <taxon>Embryophyta</taxon>
        <taxon>Tracheophyta</taxon>
        <taxon>Spermatophyta</taxon>
        <taxon>Magnoliopsida</taxon>
        <taxon>Liliopsida</taxon>
        <taxon>Poales</taxon>
        <taxon>Poaceae</taxon>
        <taxon>BOP clade</taxon>
        <taxon>Oryzoideae</taxon>
        <taxon>Oryzeae</taxon>
        <taxon>Oryzinae</taxon>
        <taxon>Oryza</taxon>
    </lineage>
</organism>
<dbReference type="EnsemblPlants" id="OGLUM03G07280.1">
    <property type="protein sequence ID" value="OGLUM03G07280.1"/>
    <property type="gene ID" value="OGLUM03G07280"/>
</dbReference>
<dbReference type="Proteomes" id="UP000026961">
    <property type="component" value="Chromosome 3"/>
</dbReference>
<accession>A0A0D9Z3G4</accession>
<protein>
    <submittedName>
        <fullName evidence="2">Uncharacterized protein</fullName>
    </submittedName>
</protein>
<evidence type="ECO:0000256" key="1">
    <source>
        <dbReference type="SAM" id="MobiDB-lite"/>
    </source>
</evidence>
<reference evidence="2" key="1">
    <citation type="submission" date="2015-04" db="UniProtKB">
        <authorList>
            <consortium name="EnsemblPlants"/>
        </authorList>
    </citation>
    <scope>IDENTIFICATION</scope>
</reference>
<sequence>MAGLQPRCRGGLAPGVADDQREAQSGDDDEKKNRVAAPRRNPPQPLAHVPGLADLNVLGPSAGARRSERPSLEGSVDLVYGGYPTKGGEEEADMWDSRGSHAESAATPDKIGVKNHRGI</sequence>
<proteinExistence type="predicted"/>
<name>A0A0D9Z3G4_9ORYZ</name>
<dbReference type="Gramene" id="OGLUM03G07280.1">
    <property type="protein sequence ID" value="OGLUM03G07280.1"/>
    <property type="gene ID" value="OGLUM03G07280"/>
</dbReference>
<evidence type="ECO:0000313" key="3">
    <source>
        <dbReference type="Proteomes" id="UP000026961"/>
    </source>
</evidence>